<sequence>MNSHHDTLNMENNFQPIRGKYKSSIIYNLSNKRKRFTELQRSIGEVSHKVLSEKLKELEKDNLINKEYFYEYPPRVEYFLTSKGYEYAKLIKQFELL</sequence>
<evidence type="ECO:0000256" key="2">
    <source>
        <dbReference type="ARBA" id="ARBA00023125"/>
    </source>
</evidence>
<dbReference type="EMBL" id="JANKBY010000181">
    <property type="protein sequence ID" value="MCR1823720.1"/>
    <property type="molecule type" value="Genomic_DNA"/>
</dbReference>
<reference evidence="5" key="1">
    <citation type="submission" date="2022-07" db="EMBL/GenBank/DDBJ databases">
        <title>Enhanced cultured diversity of the mouse gut microbiota enables custom-made synthetic communities.</title>
        <authorList>
            <person name="Afrizal A."/>
        </authorList>
    </citation>
    <scope>NUCLEOTIDE SEQUENCE</scope>
    <source>
        <strain evidence="5">DSM 29186</strain>
    </source>
</reference>
<dbReference type="AlphaFoldDB" id="A0A9X2MDA1"/>
<name>A0A9X2MDA1_9FIRM</name>
<dbReference type="InterPro" id="IPR036388">
    <property type="entry name" value="WH-like_DNA-bd_sf"/>
</dbReference>
<dbReference type="Gene3D" id="1.10.10.10">
    <property type="entry name" value="Winged helix-like DNA-binding domain superfamily/Winged helix DNA-binding domain"/>
    <property type="match status" value="1"/>
</dbReference>
<keyword evidence="3" id="KW-0804">Transcription</keyword>
<evidence type="ECO:0000313" key="5">
    <source>
        <dbReference type="EMBL" id="MCR1823720.1"/>
    </source>
</evidence>
<evidence type="ECO:0000259" key="4">
    <source>
        <dbReference type="PROSITE" id="PS51118"/>
    </source>
</evidence>
<evidence type="ECO:0000313" key="6">
    <source>
        <dbReference type="Proteomes" id="UP001140817"/>
    </source>
</evidence>
<dbReference type="Pfam" id="PF01638">
    <property type="entry name" value="HxlR"/>
    <property type="match status" value="1"/>
</dbReference>
<dbReference type="Proteomes" id="UP001140817">
    <property type="component" value="Unassembled WGS sequence"/>
</dbReference>
<gene>
    <name evidence="5" type="ORF">NSA58_13070</name>
</gene>
<feature type="domain" description="HTH hxlR-type" evidence="4">
    <location>
        <begin position="8"/>
        <end position="97"/>
    </location>
</feature>
<organism evidence="5 6">
    <name type="scientific">Terrisporobacter muris</name>
    <dbReference type="NCBI Taxonomy" id="2963284"/>
    <lineage>
        <taxon>Bacteria</taxon>
        <taxon>Bacillati</taxon>
        <taxon>Bacillota</taxon>
        <taxon>Clostridia</taxon>
        <taxon>Peptostreptococcales</taxon>
        <taxon>Peptostreptococcaceae</taxon>
        <taxon>Terrisporobacter</taxon>
    </lineage>
</organism>
<comment type="caution">
    <text evidence="5">The sequence shown here is derived from an EMBL/GenBank/DDBJ whole genome shotgun (WGS) entry which is preliminary data.</text>
</comment>
<dbReference type="PANTHER" id="PTHR33204:SF18">
    <property type="entry name" value="TRANSCRIPTIONAL REGULATORY PROTEIN"/>
    <property type="match status" value="1"/>
</dbReference>
<accession>A0A9X2MDA1</accession>
<evidence type="ECO:0000256" key="3">
    <source>
        <dbReference type="ARBA" id="ARBA00023163"/>
    </source>
</evidence>
<dbReference type="GO" id="GO:0003677">
    <property type="term" value="F:DNA binding"/>
    <property type="evidence" value="ECO:0007669"/>
    <property type="project" value="UniProtKB-KW"/>
</dbReference>
<dbReference type="SUPFAM" id="SSF46785">
    <property type="entry name" value="Winged helix' DNA-binding domain"/>
    <property type="match status" value="1"/>
</dbReference>
<keyword evidence="6" id="KW-1185">Reference proteome</keyword>
<dbReference type="RefSeq" id="WP_074079366.1">
    <property type="nucleotide sequence ID" value="NZ_JANKBY010000181.1"/>
</dbReference>
<evidence type="ECO:0000256" key="1">
    <source>
        <dbReference type="ARBA" id="ARBA00023015"/>
    </source>
</evidence>
<dbReference type="PANTHER" id="PTHR33204">
    <property type="entry name" value="TRANSCRIPTIONAL REGULATOR, MARR FAMILY"/>
    <property type="match status" value="1"/>
</dbReference>
<dbReference type="InterPro" id="IPR036390">
    <property type="entry name" value="WH_DNA-bd_sf"/>
</dbReference>
<keyword evidence="1" id="KW-0805">Transcription regulation</keyword>
<protein>
    <submittedName>
        <fullName evidence="5">Helix-turn-helix transcriptional regulator</fullName>
    </submittedName>
</protein>
<dbReference type="PROSITE" id="PS51118">
    <property type="entry name" value="HTH_HXLR"/>
    <property type="match status" value="1"/>
</dbReference>
<proteinExistence type="predicted"/>
<keyword evidence="2" id="KW-0238">DNA-binding</keyword>
<dbReference type="InterPro" id="IPR002577">
    <property type="entry name" value="HTH_HxlR"/>
</dbReference>